<dbReference type="InterPro" id="IPR051083">
    <property type="entry name" value="GrpII_Intron_Splice-Mob/Def"/>
</dbReference>
<dbReference type="PANTHER" id="PTHR34047:SF8">
    <property type="entry name" value="PROTEIN YKFC"/>
    <property type="match status" value="1"/>
</dbReference>
<sequence>MADRVTGTDRLHDRSIRFRAVAFGTITSSKFERRAAGTLAQFGECGHVVGAVISPCLANGVLDGMESMLKSITRPADKVHMIRYADDFVITGSSKEQLENHIKPAVTAFLLERGLTLSEEKTAIVSISQGFDFLGFNVRKYGNKLLIKPAKNSIKSFLDVVRKAIKAGISLPTVALIRMLNRKLTGWVNYYRHVVAKAVFSKIDAVIFRALYSMIRRKHSRKSTGWLCRKYYGSRGGRHWVFHPVYRVKSGEPRVISLKQASAAPIRRHRQIRSAANPYDVEYLDYFKERMKKYYPQQRVAGSE</sequence>
<proteinExistence type="inferred from homology"/>
<comment type="similarity">
    <text evidence="1">Belongs to the bacterial reverse transcriptase family.</text>
</comment>
<dbReference type="InterPro" id="IPR000477">
    <property type="entry name" value="RT_dom"/>
</dbReference>
<dbReference type="InterPro" id="IPR013597">
    <property type="entry name" value="Mat_intron_G2"/>
</dbReference>
<dbReference type="SUPFAM" id="SSF56672">
    <property type="entry name" value="DNA/RNA polymerases"/>
    <property type="match status" value="1"/>
</dbReference>
<comment type="caution">
    <text evidence="3">The sequence shown here is derived from an EMBL/GenBank/DDBJ whole genome shotgun (WGS) entry which is preliminary data.</text>
</comment>
<dbReference type="PROSITE" id="PS50878">
    <property type="entry name" value="RT_POL"/>
    <property type="match status" value="1"/>
</dbReference>
<dbReference type="AlphaFoldDB" id="A0A7X5QQG9"/>
<dbReference type="EMBL" id="PUJV01000042">
    <property type="protein sequence ID" value="NHB98575.1"/>
    <property type="molecule type" value="Genomic_DNA"/>
</dbReference>
<evidence type="ECO:0000256" key="1">
    <source>
        <dbReference type="ARBA" id="ARBA00034120"/>
    </source>
</evidence>
<evidence type="ECO:0000313" key="4">
    <source>
        <dbReference type="Proteomes" id="UP000547931"/>
    </source>
</evidence>
<evidence type="ECO:0000313" key="3">
    <source>
        <dbReference type="EMBL" id="NHB98575.1"/>
    </source>
</evidence>
<dbReference type="InterPro" id="IPR043502">
    <property type="entry name" value="DNA/RNA_pol_sf"/>
</dbReference>
<name>A0A7X5QQG9_9GAMM</name>
<gene>
    <name evidence="3" type="ORF">C5470_20380</name>
</gene>
<dbReference type="Pfam" id="PF08388">
    <property type="entry name" value="GIIM"/>
    <property type="match status" value="1"/>
</dbReference>
<evidence type="ECO:0000259" key="2">
    <source>
        <dbReference type="PROSITE" id="PS50878"/>
    </source>
</evidence>
<protein>
    <recommendedName>
        <fullName evidence="2">Reverse transcriptase domain-containing protein</fullName>
    </recommendedName>
</protein>
<organism evidence="3 4">
    <name type="scientific">Photorhabdus stackebrandtii</name>
    <dbReference type="NCBI Taxonomy" id="1123042"/>
    <lineage>
        <taxon>Bacteria</taxon>
        <taxon>Pseudomonadati</taxon>
        <taxon>Pseudomonadota</taxon>
        <taxon>Gammaproteobacteria</taxon>
        <taxon>Enterobacterales</taxon>
        <taxon>Morganellaceae</taxon>
        <taxon>Photorhabdus</taxon>
    </lineage>
</organism>
<accession>A0A7X5QQG9</accession>
<keyword evidence="4" id="KW-1185">Reference proteome</keyword>
<dbReference type="Gene3D" id="3.30.70.270">
    <property type="match status" value="1"/>
</dbReference>
<dbReference type="Pfam" id="PF00078">
    <property type="entry name" value="RVT_1"/>
    <property type="match status" value="1"/>
</dbReference>
<dbReference type="PANTHER" id="PTHR34047">
    <property type="entry name" value="NUCLEAR INTRON MATURASE 1, MITOCHONDRIAL-RELATED"/>
    <property type="match status" value="1"/>
</dbReference>
<dbReference type="InterPro" id="IPR043128">
    <property type="entry name" value="Rev_trsase/Diguanyl_cyclase"/>
</dbReference>
<feature type="domain" description="Reverse transcriptase" evidence="2">
    <location>
        <begin position="1"/>
        <end position="138"/>
    </location>
</feature>
<reference evidence="3 4" key="1">
    <citation type="submission" date="2018-02" db="EMBL/GenBank/DDBJ databases">
        <authorList>
            <person name="Machado R.A."/>
        </authorList>
    </citation>
    <scope>NUCLEOTIDE SEQUENCE [LARGE SCALE GENOMIC DNA]</scope>
    <source>
        <strain evidence="3 4">DSM 23271</strain>
    </source>
</reference>
<dbReference type="Proteomes" id="UP000547931">
    <property type="component" value="Unassembled WGS sequence"/>
</dbReference>